<dbReference type="EMBL" id="UINC01015715">
    <property type="protein sequence ID" value="SVA65969.1"/>
    <property type="molecule type" value="Genomic_DNA"/>
</dbReference>
<sequence>MNINIEGNSPFQGMKPELNWPEQSNVYENKRATKKNHKKMNYLLINN</sequence>
<name>A0A381XMN7_9ZZZZ</name>
<dbReference type="AlphaFoldDB" id="A0A381XMN7"/>
<evidence type="ECO:0000313" key="1">
    <source>
        <dbReference type="EMBL" id="SVA65969.1"/>
    </source>
</evidence>
<organism evidence="1">
    <name type="scientific">marine metagenome</name>
    <dbReference type="NCBI Taxonomy" id="408172"/>
    <lineage>
        <taxon>unclassified sequences</taxon>
        <taxon>metagenomes</taxon>
        <taxon>ecological metagenomes</taxon>
    </lineage>
</organism>
<accession>A0A381XMN7</accession>
<protein>
    <submittedName>
        <fullName evidence="1">Uncharacterized protein</fullName>
    </submittedName>
</protein>
<proteinExistence type="predicted"/>
<gene>
    <name evidence="1" type="ORF">METZ01_LOCUS118823</name>
</gene>
<reference evidence="1" key="1">
    <citation type="submission" date="2018-05" db="EMBL/GenBank/DDBJ databases">
        <authorList>
            <person name="Lanie J.A."/>
            <person name="Ng W.-L."/>
            <person name="Kazmierczak K.M."/>
            <person name="Andrzejewski T.M."/>
            <person name="Davidsen T.M."/>
            <person name="Wayne K.J."/>
            <person name="Tettelin H."/>
            <person name="Glass J.I."/>
            <person name="Rusch D."/>
            <person name="Podicherti R."/>
            <person name="Tsui H.-C.T."/>
            <person name="Winkler M.E."/>
        </authorList>
    </citation>
    <scope>NUCLEOTIDE SEQUENCE</scope>
</reference>